<evidence type="ECO:0000259" key="2">
    <source>
        <dbReference type="Pfam" id="PF03724"/>
    </source>
</evidence>
<evidence type="ECO:0000256" key="1">
    <source>
        <dbReference type="SAM" id="SignalP"/>
    </source>
</evidence>
<dbReference type="PANTHER" id="PTHR35535:SF1">
    <property type="entry name" value="HEAT SHOCK PROTEIN HSLJ"/>
    <property type="match status" value="1"/>
</dbReference>
<organism evidence="3 4">
    <name type="scientific">Hydrogenophaga palleronii</name>
    <dbReference type="NCBI Taxonomy" id="65655"/>
    <lineage>
        <taxon>Bacteria</taxon>
        <taxon>Pseudomonadati</taxon>
        <taxon>Pseudomonadota</taxon>
        <taxon>Betaproteobacteria</taxon>
        <taxon>Burkholderiales</taxon>
        <taxon>Comamonadaceae</taxon>
        <taxon>Hydrogenophaga</taxon>
    </lineage>
</organism>
<proteinExistence type="predicted"/>
<dbReference type="InterPro" id="IPR053147">
    <property type="entry name" value="Hsp_HslJ-like"/>
</dbReference>
<comment type="caution">
    <text evidence="3">The sequence shown here is derived from an EMBL/GenBank/DDBJ whole genome shotgun (WGS) entry which is preliminary data.</text>
</comment>
<feature type="signal peptide" evidence="1">
    <location>
        <begin position="1"/>
        <end position="30"/>
    </location>
</feature>
<keyword evidence="4" id="KW-1185">Reference proteome</keyword>
<feature type="chain" id="PRO_5047258127" evidence="1">
    <location>
        <begin position="31"/>
        <end position="149"/>
    </location>
</feature>
<protein>
    <submittedName>
        <fullName evidence="3">Heat shock protein HslJ</fullName>
    </submittedName>
</protein>
<evidence type="ECO:0000313" key="3">
    <source>
        <dbReference type="EMBL" id="MDR7150415.1"/>
    </source>
</evidence>
<dbReference type="PANTHER" id="PTHR35535">
    <property type="entry name" value="HEAT SHOCK PROTEIN HSLJ"/>
    <property type="match status" value="1"/>
</dbReference>
<dbReference type="InterPro" id="IPR038670">
    <property type="entry name" value="HslJ-like_sf"/>
</dbReference>
<dbReference type="Proteomes" id="UP001265700">
    <property type="component" value="Unassembled WGS sequence"/>
</dbReference>
<feature type="domain" description="DUF306" evidence="2">
    <location>
        <begin position="40"/>
        <end position="142"/>
    </location>
</feature>
<dbReference type="InterPro" id="IPR005184">
    <property type="entry name" value="DUF306_Meta_HslJ"/>
</dbReference>
<evidence type="ECO:0000313" key="4">
    <source>
        <dbReference type="Proteomes" id="UP001265700"/>
    </source>
</evidence>
<sequence>MNNSLQHPRGVLRPPAWCLPAMLVMLAACAGASSAPAGAAALVGTEWRLESINGLPVMDRSAASLQFPESGRVAGNGSCNTFVGAVAVDNESIIFRQMASTKMACMGGAGEQETRYMEALRQAQRYQVQDGQLLIHVQGMDQPLRFTKK</sequence>
<dbReference type="Pfam" id="PF03724">
    <property type="entry name" value="META"/>
    <property type="match status" value="1"/>
</dbReference>
<name>A0ABU1WMA2_9BURK</name>
<dbReference type="Gene3D" id="2.40.128.270">
    <property type="match status" value="1"/>
</dbReference>
<accession>A0ABU1WMA2</accession>
<gene>
    <name evidence="3" type="ORF">J2W49_002373</name>
</gene>
<keyword evidence="1" id="KW-0732">Signal</keyword>
<keyword evidence="3" id="KW-0346">Stress response</keyword>
<reference evidence="3 4" key="1">
    <citation type="submission" date="2023-07" db="EMBL/GenBank/DDBJ databases">
        <title>Sorghum-associated microbial communities from plants grown in Nebraska, USA.</title>
        <authorList>
            <person name="Schachtman D."/>
        </authorList>
    </citation>
    <scope>NUCLEOTIDE SEQUENCE [LARGE SCALE GENOMIC DNA]</scope>
    <source>
        <strain evidence="3 4">4249</strain>
    </source>
</reference>
<dbReference type="RefSeq" id="WP_310315875.1">
    <property type="nucleotide sequence ID" value="NZ_JAVDWU010000004.1"/>
</dbReference>
<dbReference type="EMBL" id="JAVDWU010000004">
    <property type="protein sequence ID" value="MDR7150415.1"/>
    <property type="molecule type" value="Genomic_DNA"/>
</dbReference>